<protein>
    <submittedName>
        <fullName evidence="2">Uncharacterized protein</fullName>
    </submittedName>
</protein>
<organism evidence="2 3">
    <name type="scientific">Apibacter mensalis</name>
    <dbReference type="NCBI Taxonomy" id="1586267"/>
    <lineage>
        <taxon>Bacteria</taxon>
        <taxon>Pseudomonadati</taxon>
        <taxon>Bacteroidota</taxon>
        <taxon>Flavobacteriia</taxon>
        <taxon>Flavobacteriales</taxon>
        <taxon>Weeksellaceae</taxon>
        <taxon>Apibacter</taxon>
    </lineage>
</organism>
<gene>
    <name evidence="2" type="ORF">Ga0061079_10694</name>
</gene>
<name>A0A0X3AMC0_9FLAO</name>
<dbReference type="AlphaFoldDB" id="A0A0X3AMC0"/>
<dbReference type="PROSITE" id="PS51257">
    <property type="entry name" value="PROKAR_LIPOPROTEIN"/>
    <property type="match status" value="1"/>
</dbReference>
<dbReference type="OrthoDB" id="1443551at2"/>
<accession>A0A0X3AMC0</accession>
<evidence type="ECO:0000256" key="1">
    <source>
        <dbReference type="SAM" id="MobiDB-lite"/>
    </source>
</evidence>
<keyword evidence="3" id="KW-1185">Reference proteome</keyword>
<sequence length="144" mass="16562">MKKIIISLIIVNSVIFQSCKNDKKTTENQQTQQTTESSSQLMKEEDDEPSIDKTGQILNQDIPKFSDVIIQKFLVEYKAYIDQYINAANAKDTNKLTELTKKNQKLIITRKIITEELSSNPKELNKFNDYIKKLDNMAAAVMIK</sequence>
<evidence type="ECO:0000313" key="3">
    <source>
        <dbReference type="Proteomes" id="UP000182761"/>
    </source>
</evidence>
<reference evidence="2 3" key="1">
    <citation type="submission" date="2016-01" db="EMBL/GenBank/DDBJ databases">
        <authorList>
            <person name="McClelland M."/>
            <person name="Jain A."/>
            <person name="Saraogi P."/>
            <person name="Mendelson R."/>
            <person name="Westerman R."/>
            <person name="SanMiguel P."/>
            <person name="Csonka L."/>
        </authorList>
    </citation>
    <scope>NUCLEOTIDE SEQUENCE [LARGE SCALE GENOMIC DNA]</scope>
    <source>
        <strain evidence="2 3">R-53146</strain>
    </source>
</reference>
<dbReference type="RefSeq" id="WP_055425530.1">
    <property type="nucleotide sequence ID" value="NZ_FCOR01000006.1"/>
</dbReference>
<dbReference type="EMBL" id="FCOR01000006">
    <property type="protein sequence ID" value="CVK16329.1"/>
    <property type="molecule type" value="Genomic_DNA"/>
</dbReference>
<dbReference type="Proteomes" id="UP000182761">
    <property type="component" value="Unassembled WGS sequence"/>
</dbReference>
<evidence type="ECO:0000313" key="2">
    <source>
        <dbReference type="EMBL" id="CVK16329.1"/>
    </source>
</evidence>
<proteinExistence type="predicted"/>
<feature type="region of interest" description="Disordered" evidence="1">
    <location>
        <begin position="22"/>
        <end position="54"/>
    </location>
</feature>
<feature type="compositionally biased region" description="Low complexity" evidence="1">
    <location>
        <begin position="27"/>
        <end position="40"/>
    </location>
</feature>